<name>A0A0R3R2A8_9BILA</name>
<organism evidence="2">
    <name type="scientific">Brugia timori</name>
    <dbReference type="NCBI Taxonomy" id="42155"/>
    <lineage>
        <taxon>Eukaryota</taxon>
        <taxon>Metazoa</taxon>
        <taxon>Ecdysozoa</taxon>
        <taxon>Nematoda</taxon>
        <taxon>Chromadorea</taxon>
        <taxon>Rhabditida</taxon>
        <taxon>Spirurina</taxon>
        <taxon>Spiruromorpha</taxon>
        <taxon>Filarioidea</taxon>
        <taxon>Onchocercidae</taxon>
        <taxon>Brugia</taxon>
    </lineage>
</organism>
<feature type="transmembrane region" description="Helical" evidence="1">
    <location>
        <begin position="60"/>
        <end position="78"/>
    </location>
</feature>
<feature type="transmembrane region" description="Helical" evidence="1">
    <location>
        <begin position="26"/>
        <end position="48"/>
    </location>
</feature>
<feature type="transmembrane region" description="Helical" evidence="1">
    <location>
        <begin position="84"/>
        <end position="102"/>
    </location>
</feature>
<dbReference type="AlphaFoldDB" id="A0A0R3R2A8"/>
<keyword evidence="1" id="KW-1133">Transmembrane helix</keyword>
<accession>A0A0R3R2A8</accession>
<reference evidence="2" key="1">
    <citation type="submission" date="2017-02" db="UniProtKB">
        <authorList>
            <consortium name="WormBaseParasite"/>
        </authorList>
    </citation>
    <scope>IDENTIFICATION</scope>
</reference>
<dbReference type="WBParaSite" id="BTMF_0001414801-mRNA-1">
    <property type="protein sequence ID" value="BTMF_0001414801-mRNA-1"/>
    <property type="gene ID" value="BTMF_0001414801"/>
</dbReference>
<keyword evidence="1" id="KW-0812">Transmembrane</keyword>
<protein>
    <submittedName>
        <fullName evidence="2">7TM_GPCR_Srx domain-containing protein</fullName>
    </submittedName>
</protein>
<keyword evidence="1" id="KW-0472">Membrane</keyword>
<feature type="transmembrane region" description="Helical" evidence="1">
    <location>
        <begin position="122"/>
        <end position="144"/>
    </location>
</feature>
<sequence>MNLLKILRSMAFYFSFFKYFSYFGEFTIQFMLFSIWSTFSCFPSIICFHSELIRRFRHSFFRFHILFIVFVILEIPTFHWTSSISHIHFIISFVIAFSRSFIHTTRIAFSITFCFHRHSFFLFRWCIILNQFHYFSTFTSSFVVPR</sequence>
<evidence type="ECO:0000313" key="2">
    <source>
        <dbReference type="WBParaSite" id="BTMF_0001414801-mRNA-1"/>
    </source>
</evidence>
<evidence type="ECO:0000256" key="1">
    <source>
        <dbReference type="SAM" id="Phobius"/>
    </source>
</evidence>
<proteinExistence type="predicted"/>